<dbReference type="GO" id="GO:1905202">
    <property type="term" value="C:methylcrotonoyl-CoA carboxylase complex"/>
    <property type="evidence" value="ECO:0007669"/>
    <property type="project" value="TreeGrafter"/>
</dbReference>
<gene>
    <name evidence="3" type="ORF">PPIV_ORF106</name>
</gene>
<protein>
    <recommendedName>
        <fullName evidence="2">Acetyl-coenzyme A carboxylase carboxyl transferase subunit beta domain-containing protein</fullName>
    </recommendedName>
</protein>
<feature type="domain" description="Acetyl-coenzyme A carboxylase carboxyl transferase subunit beta" evidence="2">
    <location>
        <begin position="34"/>
        <end position="106"/>
    </location>
</feature>
<dbReference type="PANTHER" id="PTHR22855">
    <property type="entry name" value="ACETYL, PROPIONYL, PYRUVATE, AND GLUTACONYL CARBOXYLASE-RELATED"/>
    <property type="match status" value="1"/>
</dbReference>
<name>A0A1B2ITV7_9VIRU</name>
<accession>A0A1B2ITV7</accession>
<dbReference type="Pfam" id="PF01039">
    <property type="entry name" value="Carboxyl_trans"/>
    <property type="match status" value="1"/>
</dbReference>
<evidence type="ECO:0000259" key="2">
    <source>
        <dbReference type="Pfam" id="PF01039"/>
    </source>
</evidence>
<dbReference type="Gene3D" id="3.90.226.10">
    <property type="entry name" value="2-enoyl-CoA Hydratase, Chain A, domain 1"/>
    <property type="match status" value="1"/>
</dbReference>
<dbReference type="Pfam" id="PF02393">
    <property type="entry name" value="US22"/>
    <property type="match status" value="1"/>
</dbReference>
<evidence type="ECO:0000256" key="1">
    <source>
        <dbReference type="SAM" id="MobiDB-lite"/>
    </source>
</evidence>
<dbReference type="InterPro" id="IPR003360">
    <property type="entry name" value="US22-like"/>
</dbReference>
<dbReference type="InterPro" id="IPR045190">
    <property type="entry name" value="MCCB/AccD1-like"/>
</dbReference>
<evidence type="ECO:0000313" key="4">
    <source>
        <dbReference type="Proteomes" id="UP000108393"/>
    </source>
</evidence>
<dbReference type="EMBL" id="KX574341">
    <property type="protein sequence ID" value="ANZ57016.2"/>
    <property type="molecule type" value="Genomic_DNA"/>
</dbReference>
<dbReference type="GO" id="GO:0004485">
    <property type="term" value="F:methylcrotonoyl-CoA carboxylase activity"/>
    <property type="evidence" value="ECO:0007669"/>
    <property type="project" value="TreeGrafter"/>
</dbReference>
<dbReference type="InterPro" id="IPR029045">
    <property type="entry name" value="ClpP/crotonase-like_dom_sf"/>
</dbReference>
<organism evidence="3 4">
    <name type="scientific">Pike-perch iridovirus</name>
    <dbReference type="NCBI Taxonomy" id="575979"/>
    <lineage>
        <taxon>Viruses</taxon>
        <taxon>Varidnaviria</taxon>
        <taxon>Bamfordvirae</taxon>
        <taxon>Nucleocytoviricota</taxon>
        <taxon>Megaviricetes</taxon>
        <taxon>Pimascovirales</taxon>
        <taxon>Pimascovirales incertae sedis</taxon>
        <taxon>Iridoviridae</taxon>
        <taxon>Alphairidovirinae</taxon>
        <taxon>Ranavirus</taxon>
        <taxon>Ranavirus alytes1</taxon>
        <taxon>Common midwife toad virus</taxon>
    </lineage>
</organism>
<dbReference type="PANTHER" id="PTHR22855:SF13">
    <property type="entry name" value="METHYLCROTONOYL-COA CARBOXYLASE BETA CHAIN, MITOCHONDRIAL"/>
    <property type="match status" value="1"/>
</dbReference>
<proteinExistence type="predicted"/>
<dbReference type="InterPro" id="IPR034733">
    <property type="entry name" value="AcCoA_carboxyl_beta"/>
</dbReference>
<dbReference type="Proteomes" id="UP000108393">
    <property type="component" value="Segment"/>
</dbReference>
<dbReference type="GO" id="GO:0006552">
    <property type="term" value="P:L-leucine catabolic process"/>
    <property type="evidence" value="ECO:0007669"/>
    <property type="project" value="TreeGrafter"/>
</dbReference>
<sequence length="349" mass="39548">MLITMWPRWALLRGRSSSIGSLRRLYHGDKVATIGSSADTNSSVYQESYEFGRIFYNQAKMSSQRISQIAVVMGSCTAGGAYVPAMADESIIVKKQGTIFLGGPPLAFFWSVFRGAIMPCRHMSPNARTIMDCIKCNHGKNGYSKPTETTKKPQESPLKNTSKDQDLYNEVLLLSLNLENEPGNLVLVADFVKKNRDAKLHPPSSEAVKDMYIHICGLDATVYSGEQYTLESWEELYLPEPTKMEVFGVLESSEGMAPFPQWVVLVGEDGHVYGYEDERLYLFANSLQKLVQDGIKTDVHYDYPDDISDEEEEVLQKDEEIQKLRQKTDEFIDSKADCFNRFMNLYFKV</sequence>
<feature type="region of interest" description="Disordered" evidence="1">
    <location>
        <begin position="142"/>
        <end position="161"/>
    </location>
</feature>
<reference evidence="3 4" key="1">
    <citation type="submission" date="2016-07" db="EMBL/GenBank/DDBJ databases">
        <title>Genomic sequence of a Ranavirus isolated from pike perch (Sander lucioperca).</title>
        <authorList>
            <person name="Holopainen R."/>
            <person name="Subramaniam K."/>
            <person name="Claytor S.C."/>
            <person name="Steckler N.K."/>
            <person name="Waltzek T.B."/>
        </authorList>
    </citation>
    <scope>NUCLEOTIDE SEQUENCE [LARGE SCALE GENOMIC DNA]</scope>
    <source>
        <strain evidence="3">SLU14001</strain>
    </source>
</reference>
<dbReference type="SUPFAM" id="SSF52096">
    <property type="entry name" value="ClpP/crotonase"/>
    <property type="match status" value="1"/>
</dbReference>
<evidence type="ECO:0000313" key="3">
    <source>
        <dbReference type="EMBL" id="ANZ57016.2"/>
    </source>
</evidence>